<proteinExistence type="inferred from homology"/>
<evidence type="ECO:0000256" key="1">
    <source>
        <dbReference type="ARBA" id="ARBA00006089"/>
    </source>
</evidence>
<keyword evidence="7 12" id="KW-0106">Calcium</keyword>
<evidence type="ECO:0000256" key="3">
    <source>
        <dbReference type="ARBA" id="ARBA00022559"/>
    </source>
</evidence>
<evidence type="ECO:0000256" key="12">
    <source>
        <dbReference type="RuleBase" id="RU363051"/>
    </source>
</evidence>
<feature type="signal peptide" evidence="12">
    <location>
        <begin position="1"/>
        <end position="18"/>
    </location>
</feature>
<comment type="similarity">
    <text evidence="1 12">Belongs to the peroxidase family. Ligninase subfamily.</text>
</comment>
<name>A0ABR3FFT3_9AGAR</name>
<feature type="chain" id="PRO_5044958245" description="Peroxidase" evidence="12">
    <location>
        <begin position="19"/>
        <end position="389"/>
    </location>
</feature>
<keyword evidence="11" id="KW-0376">Hydrogen peroxide</keyword>
<dbReference type="PANTHER" id="PTHR31356">
    <property type="entry name" value="THYLAKOID LUMENAL 29 KDA PROTEIN, CHLOROPLASTIC-RELATED"/>
    <property type="match status" value="1"/>
</dbReference>
<dbReference type="InterPro" id="IPR019794">
    <property type="entry name" value="Peroxidases_AS"/>
</dbReference>
<dbReference type="PROSITE" id="PS00436">
    <property type="entry name" value="PEROXIDASE_2"/>
    <property type="match status" value="1"/>
</dbReference>
<dbReference type="PRINTS" id="PR00462">
    <property type="entry name" value="LIGNINASE"/>
</dbReference>
<keyword evidence="8 12" id="KW-0560">Oxidoreductase</keyword>
<keyword evidence="2" id="KW-0964">Secreted</keyword>
<evidence type="ECO:0000256" key="8">
    <source>
        <dbReference type="ARBA" id="ARBA00023002"/>
    </source>
</evidence>
<dbReference type="SUPFAM" id="SSF48113">
    <property type="entry name" value="Heme-dependent peroxidases"/>
    <property type="match status" value="1"/>
</dbReference>
<evidence type="ECO:0000313" key="15">
    <source>
        <dbReference type="Proteomes" id="UP001465976"/>
    </source>
</evidence>
<dbReference type="PANTHER" id="PTHR31356:SF66">
    <property type="entry name" value="CATALASE-PEROXIDASE"/>
    <property type="match status" value="1"/>
</dbReference>
<dbReference type="EMBL" id="JBAHYK010000418">
    <property type="protein sequence ID" value="KAL0574215.1"/>
    <property type="molecule type" value="Genomic_DNA"/>
</dbReference>
<comment type="caution">
    <text evidence="14">The sequence shown here is derived from an EMBL/GenBank/DDBJ whole genome shotgun (WGS) entry which is preliminary data.</text>
</comment>
<dbReference type="PROSITE" id="PS50873">
    <property type="entry name" value="PEROXIDASE_4"/>
    <property type="match status" value="1"/>
</dbReference>
<sequence length="389" mass="42318">MHIAYLIPFLSLLSGTFAGLIKRSDCGGGRTASDHKCCVWYDVLDDLQQDLFVREPCGKTVHESLRLAFHDAVGFSARLWDEGKFGGGGAETKDGSIIKYKDVELAFPGNKGLRTIVERQEIVGLAHDISFGDLIQFAAAVGITNCPGAPRLEFLAGRSKETQPSPEGLLPSAGSSVDVVSPVTIDIRERLLSVILQLLERHADVGFSAHELVDLLIAHTIGGQENVNPGTPNTPFDTTPQSFDTQFFIETLLNGTAPPNNGLHDGEAIPPLVGSFRLASDALLARDPRTACYWQSFATDQDRMRQRFRAVMSKLAVVGQKREDLVDCSEVIPDVQEVLKQPFLPAGKTMDNIEVACQESPFPTLTADPGRETAVHPEFLPVLNVTITE</sequence>
<dbReference type="InterPro" id="IPR001621">
    <property type="entry name" value="Ligninase"/>
</dbReference>
<evidence type="ECO:0000256" key="4">
    <source>
        <dbReference type="ARBA" id="ARBA00022617"/>
    </source>
</evidence>
<keyword evidence="10" id="KW-0325">Glycoprotein</keyword>
<dbReference type="InterPro" id="IPR002016">
    <property type="entry name" value="Haem_peroxidase"/>
</dbReference>
<comment type="cofactor">
    <cofactor evidence="12">
        <name>Ca(2+)</name>
        <dbReference type="ChEBI" id="CHEBI:29108"/>
    </cofactor>
    <text evidence="12">Binds 2 calcium ions per subunit.</text>
</comment>
<dbReference type="InterPro" id="IPR044831">
    <property type="entry name" value="Ccp1-like"/>
</dbReference>
<feature type="domain" description="Plant heme peroxidase family profile" evidence="13">
    <location>
        <begin position="65"/>
        <end position="332"/>
    </location>
</feature>
<evidence type="ECO:0000313" key="14">
    <source>
        <dbReference type="EMBL" id="KAL0574215.1"/>
    </source>
</evidence>
<evidence type="ECO:0000256" key="11">
    <source>
        <dbReference type="ARBA" id="ARBA00023324"/>
    </source>
</evidence>
<keyword evidence="15" id="KW-1185">Reference proteome</keyword>
<reference evidence="14 15" key="1">
    <citation type="submission" date="2024-02" db="EMBL/GenBank/DDBJ databases">
        <title>A draft genome for the cacao thread blight pathogen Marasmius crinis-equi.</title>
        <authorList>
            <person name="Cohen S.P."/>
            <person name="Baruah I.K."/>
            <person name="Amoako-Attah I."/>
            <person name="Bukari Y."/>
            <person name="Meinhardt L.W."/>
            <person name="Bailey B.A."/>
        </authorList>
    </citation>
    <scope>NUCLEOTIDE SEQUENCE [LARGE SCALE GENOMIC DNA]</scope>
    <source>
        <strain evidence="14 15">GH-76</strain>
    </source>
</reference>
<keyword evidence="9" id="KW-0408">Iron</keyword>
<keyword evidence="5 12" id="KW-0479">Metal-binding</keyword>
<dbReference type="Pfam" id="PF00141">
    <property type="entry name" value="peroxidase"/>
    <property type="match status" value="1"/>
</dbReference>
<evidence type="ECO:0000259" key="13">
    <source>
        <dbReference type="PROSITE" id="PS50873"/>
    </source>
</evidence>
<evidence type="ECO:0000256" key="2">
    <source>
        <dbReference type="ARBA" id="ARBA00022525"/>
    </source>
</evidence>
<dbReference type="InterPro" id="IPR024589">
    <property type="entry name" value="Ligninase_C"/>
</dbReference>
<dbReference type="Pfam" id="PF11895">
    <property type="entry name" value="Peroxidase_ext"/>
    <property type="match status" value="1"/>
</dbReference>
<keyword evidence="6 12" id="KW-0732">Signal</keyword>
<evidence type="ECO:0000256" key="5">
    <source>
        <dbReference type="ARBA" id="ARBA00022723"/>
    </source>
</evidence>
<evidence type="ECO:0000256" key="6">
    <source>
        <dbReference type="ARBA" id="ARBA00022729"/>
    </source>
</evidence>
<dbReference type="PRINTS" id="PR00458">
    <property type="entry name" value="PEROXIDASE"/>
</dbReference>
<gene>
    <name evidence="14" type="ORF">V5O48_007735</name>
</gene>
<keyword evidence="4" id="KW-0349">Heme</keyword>
<dbReference type="EC" id="1.11.1.-" evidence="12"/>
<protein>
    <recommendedName>
        <fullName evidence="12">Peroxidase</fullName>
        <ecNumber evidence="12">1.11.1.-</ecNumber>
    </recommendedName>
</protein>
<dbReference type="Gene3D" id="1.10.420.10">
    <property type="entry name" value="Peroxidase, domain 2"/>
    <property type="match status" value="1"/>
</dbReference>
<evidence type="ECO:0000256" key="7">
    <source>
        <dbReference type="ARBA" id="ARBA00022837"/>
    </source>
</evidence>
<dbReference type="Gene3D" id="1.10.520.10">
    <property type="match status" value="1"/>
</dbReference>
<evidence type="ECO:0000256" key="9">
    <source>
        <dbReference type="ARBA" id="ARBA00023004"/>
    </source>
</evidence>
<accession>A0ABR3FFT3</accession>
<organism evidence="14 15">
    <name type="scientific">Marasmius crinis-equi</name>
    <dbReference type="NCBI Taxonomy" id="585013"/>
    <lineage>
        <taxon>Eukaryota</taxon>
        <taxon>Fungi</taxon>
        <taxon>Dikarya</taxon>
        <taxon>Basidiomycota</taxon>
        <taxon>Agaricomycotina</taxon>
        <taxon>Agaricomycetes</taxon>
        <taxon>Agaricomycetidae</taxon>
        <taxon>Agaricales</taxon>
        <taxon>Marasmiineae</taxon>
        <taxon>Marasmiaceae</taxon>
        <taxon>Marasmius</taxon>
    </lineage>
</organism>
<evidence type="ECO:0000256" key="10">
    <source>
        <dbReference type="ARBA" id="ARBA00023180"/>
    </source>
</evidence>
<keyword evidence="3 12" id="KW-0575">Peroxidase</keyword>
<dbReference type="InterPro" id="IPR010255">
    <property type="entry name" value="Haem_peroxidase_sf"/>
</dbReference>
<dbReference type="Proteomes" id="UP001465976">
    <property type="component" value="Unassembled WGS sequence"/>
</dbReference>
<dbReference type="CDD" id="cd00692">
    <property type="entry name" value="ligninase"/>
    <property type="match status" value="1"/>
</dbReference>